<feature type="region of interest" description="Disordered" evidence="1">
    <location>
        <begin position="217"/>
        <end position="238"/>
    </location>
</feature>
<dbReference type="PANTHER" id="PTHR33448:SF10">
    <property type="entry name" value="PROTAMINE P1 FAMILY PROTEIN"/>
    <property type="match status" value="1"/>
</dbReference>
<dbReference type="Proteomes" id="UP001293254">
    <property type="component" value="Unassembled WGS sequence"/>
</dbReference>
<feature type="compositionally biased region" description="Low complexity" evidence="1">
    <location>
        <begin position="185"/>
        <end position="194"/>
    </location>
</feature>
<reference evidence="2" key="2">
    <citation type="journal article" date="2024" name="Plant">
        <title>Genomic evolution and insights into agronomic trait innovations of Sesamum species.</title>
        <authorList>
            <person name="Miao H."/>
            <person name="Wang L."/>
            <person name="Qu L."/>
            <person name="Liu H."/>
            <person name="Sun Y."/>
            <person name="Le M."/>
            <person name="Wang Q."/>
            <person name="Wei S."/>
            <person name="Zheng Y."/>
            <person name="Lin W."/>
            <person name="Duan Y."/>
            <person name="Cao H."/>
            <person name="Xiong S."/>
            <person name="Wang X."/>
            <person name="Wei L."/>
            <person name="Li C."/>
            <person name="Ma Q."/>
            <person name="Ju M."/>
            <person name="Zhao R."/>
            <person name="Li G."/>
            <person name="Mu C."/>
            <person name="Tian Q."/>
            <person name="Mei H."/>
            <person name="Zhang T."/>
            <person name="Gao T."/>
            <person name="Zhang H."/>
        </authorList>
    </citation>
    <scope>NUCLEOTIDE SEQUENCE</scope>
    <source>
        <strain evidence="2">3651</strain>
    </source>
</reference>
<dbReference type="AlphaFoldDB" id="A0AAE1XX00"/>
<evidence type="ECO:0000313" key="3">
    <source>
        <dbReference type="Proteomes" id="UP001293254"/>
    </source>
</evidence>
<organism evidence="2 3">
    <name type="scientific">Sesamum alatum</name>
    <dbReference type="NCBI Taxonomy" id="300844"/>
    <lineage>
        <taxon>Eukaryota</taxon>
        <taxon>Viridiplantae</taxon>
        <taxon>Streptophyta</taxon>
        <taxon>Embryophyta</taxon>
        <taxon>Tracheophyta</taxon>
        <taxon>Spermatophyta</taxon>
        <taxon>Magnoliopsida</taxon>
        <taxon>eudicotyledons</taxon>
        <taxon>Gunneridae</taxon>
        <taxon>Pentapetalae</taxon>
        <taxon>asterids</taxon>
        <taxon>lamiids</taxon>
        <taxon>Lamiales</taxon>
        <taxon>Pedaliaceae</taxon>
        <taxon>Sesamum</taxon>
    </lineage>
</organism>
<comment type="caution">
    <text evidence="2">The sequence shown here is derived from an EMBL/GenBank/DDBJ whole genome shotgun (WGS) entry which is preliminary data.</text>
</comment>
<name>A0AAE1XX00_9LAMI</name>
<feature type="compositionally biased region" description="Basic and acidic residues" evidence="1">
    <location>
        <begin position="218"/>
        <end position="238"/>
    </location>
</feature>
<dbReference type="PANTHER" id="PTHR33448">
    <property type="entry name" value="CHLOROPLAST PROTEIN HCF243-RELATED"/>
    <property type="match status" value="1"/>
</dbReference>
<feature type="region of interest" description="Disordered" evidence="1">
    <location>
        <begin position="177"/>
        <end position="197"/>
    </location>
</feature>
<reference evidence="2" key="1">
    <citation type="submission" date="2020-06" db="EMBL/GenBank/DDBJ databases">
        <authorList>
            <person name="Li T."/>
            <person name="Hu X."/>
            <person name="Zhang T."/>
            <person name="Song X."/>
            <person name="Zhang H."/>
            <person name="Dai N."/>
            <person name="Sheng W."/>
            <person name="Hou X."/>
            <person name="Wei L."/>
        </authorList>
    </citation>
    <scope>NUCLEOTIDE SEQUENCE</scope>
    <source>
        <strain evidence="2">3651</strain>
        <tissue evidence="2">Leaf</tissue>
    </source>
</reference>
<gene>
    <name evidence="2" type="ORF">Salat_2330000</name>
</gene>
<proteinExistence type="predicted"/>
<sequence>MKGLSKPLSSPGRAEKFPPPLMRFLRSNVGSRSRGRSRSSPIFYLRTKKSTRVPAGLNIETTQEPSSPKVTCIGQVRVRRSKTGRRAATVKQPRRRRCWWWLKRTLFCGKLPSCRKSRGVFCRWGLCFRCKKVDGTEDSCIDKSENTRAAAAGNNINDSESGCSSRKYENLGAIAQESKRDSLESSSPSSSSPPKNALLLTRCRSAPYRSSSLGGRFWAEKDEPENNGRKSEENVVEEEARISQEISSKNSDEDLKGVHVVVAGGLTAVHPLLLTRCKSEPARTGQRLIINPEATFLRQTRLDVVENNDQKT</sequence>
<accession>A0AAE1XX00</accession>
<feature type="region of interest" description="Disordered" evidence="1">
    <location>
        <begin position="1"/>
        <end position="21"/>
    </location>
</feature>
<evidence type="ECO:0000256" key="1">
    <source>
        <dbReference type="SAM" id="MobiDB-lite"/>
    </source>
</evidence>
<dbReference type="EMBL" id="JACGWO010000009">
    <property type="protein sequence ID" value="KAK4419172.1"/>
    <property type="molecule type" value="Genomic_DNA"/>
</dbReference>
<protein>
    <submittedName>
        <fullName evidence="2">Uncharacterized protein</fullName>
    </submittedName>
</protein>
<evidence type="ECO:0000313" key="2">
    <source>
        <dbReference type="EMBL" id="KAK4419172.1"/>
    </source>
</evidence>
<keyword evidence="3" id="KW-1185">Reference proteome</keyword>